<protein>
    <submittedName>
        <fullName evidence="1">Uncharacterized protein</fullName>
    </submittedName>
</protein>
<reference evidence="1 2" key="1">
    <citation type="submission" date="2020-07" db="EMBL/GenBank/DDBJ databases">
        <title>Sequencing the genomes of 1000 actinobacteria strains.</title>
        <authorList>
            <person name="Klenk H.-P."/>
        </authorList>
    </citation>
    <scope>NUCLEOTIDE SEQUENCE [LARGE SCALE GENOMIC DNA]</scope>
    <source>
        <strain evidence="1 2">DSM 23870</strain>
    </source>
</reference>
<dbReference type="RefSeq" id="WP_129172153.1">
    <property type="nucleotide sequence ID" value="NZ_JACCBI010000001.1"/>
</dbReference>
<accession>A0A852SG48</accession>
<sequence length="132" mass="13738">MQSTQLWPECGATIIYEPDGTSGLPSAEEALARRLDWLTGVVANESREPERQDSPSRAPELEMTGAALDALDGSGAGEVSRLDTHRGETVTVEAVGVDGARIGTVVLQEEGSGFTIDTVEIAPGVSPSDPAC</sequence>
<proteinExistence type="predicted"/>
<gene>
    <name evidence="1" type="ORF">BJ972_002469</name>
</gene>
<dbReference type="AlphaFoldDB" id="A0A852SG48"/>
<comment type="caution">
    <text evidence="1">The sequence shown here is derived from an EMBL/GenBank/DDBJ whole genome shotgun (WGS) entry which is preliminary data.</text>
</comment>
<name>A0A852SG48_9MICO</name>
<evidence type="ECO:0000313" key="2">
    <source>
        <dbReference type="Proteomes" id="UP000581087"/>
    </source>
</evidence>
<dbReference type="Proteomes" id="UP000581087">
    <property type="component" value="Unassembled WGS sequence"/>
</dbReference>
<evidence type="ECO:0000313" key="1">
    <source>
        <dbReference type="EMBL" id="NYD67950.1"/>
    </source>
</evidence>
<organism evidence="1 2">
    <name type="scientific">Agromyces atrinae</name>
    <dbReference type="NCBI Taxonomy" id="592376"/>
    <lineage>
        <taxon>Bacteria</taxon>
        <taxon>Bacillati</taxon>
        <taxon>Actinomycetota</taxon>
        <taxon>Actinomycetes</taxon>
        <taxon>Micrococcales</taxon>
        <taxon>Microbacteriaceae</taxon>
        <taxon>Agromyces</taxon>
    </lineage>
</organism>
<dbReference type="EMBL" id="JACCBI010000001">
    <property type="protein sequence ID" value="NYD67950.1"/>
    <property type="molecule type" value="Genomic_DNA"/>
</dbReference>